<dbReference type="PANTHER" id="PTHR43309">
    <property type="entry name" value="5-OXOPROLINASE SUBUNIT C"/>
    <property type="match status" value="1"/>
</dbReference>
<keyword evidence="6" id="KW-1185">Reference proteome</keyword>
<evidence type="ECO:0000256" key="3">
    <source>
        <dbReference type="ARBA" id="ARBA00022840"/>
    </source>
</evidence>
<dbReference type="eggNOG" id="COG1984">
    <property type="taxonomic scope" value="Bacteria"/>
</dbReference>
<dbReference type="InterPro" id="IPR052708">
    <property type="entry name" value="PxpC"/>
</dbReference>
<reference evidence="5 6" key="1">
    <citation type="journal article" date="2009" name="Environ. Microbiol.">
        <title>Genome sequence of Desulfobacterium autotrophicum HRM2, a marine sulfate reducer oxidizing organic carbon completely to carbon dioxide.</title>
        <authorList>
            <person name="Strittmatter A.W."/>
            <person name="Liesegang H."/>
            <person name="Rabus R."/>
            <person name="Decker I."/>
            <person name="Amann J."/>
            <person name="Andres S."/>
            <person name="Henne A."/>
            <person name="Fricke W.F."/>
            <person name="Martinez-Arias R."/>
            <person name="Bartels D."/>
            <person name="Goesmann A."/>
            <person name="Krause L."/>
            <person name="Puehler A."/>
            <person name="Klenk H.P."/>
            <person name="Richter M."/>
            <person name="Schuler M."/>
            <person name="Gloeckner F.O."/>
            <person name="Meyerdierks A."/>
            <person name="Gottschalk G."/>
            <person name="Amann R."/>
        </authorList>
    </citation>
    <scope>NUCLEOTIDE SEQUENCE [LARGE SCALE GENOMIC DNA]</scope>
    <source>
        <strain evidence="6">ATCC 43914 / DSM 3382 / HRM2</strain>
    </source>
</reference>
<dbReference type="InterPro" id="IPR003778">
    <property type="entry name" value="CT_A_B"/>
</dbReference>
<keyword evidence="1" id="KW-0547">Nucleotide-binding</keyword>
<dbReference type="EMBL" id="CP001087">
    <property type="protein sequence ID" value="ACN17711.1"/>
    <property type="molecule type" value="Genomic_DNA"/>
</dbReference>
<keyword evidence="2 5" id="KW-0378">Hydrolase</keyword>
<dbReference type="KEGG" id="dat:HRM2_46550"/>
<evidence type="ECO:0000256" key="1">
    <source>
        <dbReference type="ARBA" id="ARBA00022741"/>
    </source>
</evidence>
<organism evidence="5 6">
    <name type="scientific">Desulforapulum autotrophicum (strain ATCC 43914 / DSM 3382 / VKM B-1955 / HRM2)</name>
    <name type="common">Desulfobacterium autotrophicum</name>
    <dbReference type="NCBI Taxonomy" id="177437"/>
    <lineage>
        <taxon>Bacteria</taxon>
        <taxon>Pseudomonadati</taxon>
        <taxon>Thermodesulfobacteriota</taxon>
        <taxon>Desulfobacteria</taxon>
        <taxon>Desulfobacterales</taxon>
        <taxon>Desulfobacteraceae</taxon>
        <taxon>Desulforapulum</taxon>
    </lineage>
</organism>
<dbReference type="SMART" id="SM00797">
    <property type="entry name" value="AHS2"/>
    <property type="match status" value="1"/>
</dbReference>
<dbReference type="Pfam" id="PF02626">
    <property type="entry name" value="CT_A_B"/>
    <property type="match status" value="1"/>
</dbReference>
<sequence>MQTFRTIEPGGHTLVQDLGRFGFQRFGVPPCGALDPDAAKFANLLVNNQANDAVLEITFFGPVLEVLCSADIAVTGALMNPTLNGRKIENHRSHRVEKNDILAFDQATTGCRSYLAVTGGIDVPEIMGSRSCYTGAGIGGLDGRALKSGDILSRRDGALLERTRTIAPEFIPSQEHEITLRAVPGPQDHYFDQGLTLFFNAVFTVSPQANRMGYRLTGPVIRQKPSMPATIISEPSVAGGIQVPPDGQPIVLLGEQTVGGYTKIATVISTDLPKLAQALPGDTIRFTPVTLEQAHEAYKSRHRFFKALKAMDLSLDMAMDAKNHRPWGAQKWSTSDLARFTSLLERYMIQI</sequence>
<dbReference type="GO" id="GO:0005524">
    <property type="term" value="F:ATP binding"/>
    <property type="evidence" value="ECO:0007669"/>
    <property type="project" value="UniProtKB-KW"/>
</dbReference>
<evidence type="ECO:0000256" key="2">
    <source>
        <dbReference type="ARBA" id="ARBA00022801"/>
    </source>
</evidence>
<accession>C0QGD2</accession>
<feature type="domain" description="Carboxyltransferase" evidence="4">
    <location>
        <begin position="25"/>
        <end position="304"/>
    </location>
</feature>
<dbReference type="AlphaFoldDB" id="C0QGD2"/>
<dbReference type="InterPro" id="IPR029000">
    <property type="entry name" value="Cyclophilin-like_dom_sf"/>
</dbReference>
<dbReference type="OrthoDB" id="9768696at2"/>
<dbReference type="HOGENOM" id="CLU_028967_0_1_7"/>
<dbReference type="Proteomes" id="UP000000442">
    <property type="component" value="Chromosome"/>
</dbReference>
<evidence type="ECO:0000313" key="6">
    <source>
        <dbReference type="Proteomes" id="UP000000442"/>
    </source>
</evidence>
<keyword evidence="3" id="KW-0067">ATP-binding</keyword>
<dbReference type="NCBIfam" id="TIGR00724">
    <property type="entry name" value="urea_amlyse_rel"/>
    <property type="match status" value="1"/>
</dbReference>
<protein>
    <submittedName>
        <fullName evidence="5">Allophanate hydrolase subunit 2</fullName>
    </submittedName>
</protein>
<gene>
    <name evidence="5" type="ordered locus">HRM2_46550</name>
</gene>
<dbReference type="SUPFAM" id="SSF50891">
    <property type="entry name" value="Cyclophilin-like"/>
    <property type="match status" value="1"/>
</dbReference>
<proteinExistence type="predicted"/>
<dbReference type="RefSeq" id="WP_015906422.1">
    <property type="nucleotide sequence ID" value="NC_012108.1"/>
</dbReference>
<dbReference type="GO" id="GO:0016787">
    <property type="term" value="F:hydrolase activity"/>
    <property type="evidence" value="ECO:0007669"/>
    <property type="project" value="UniProtKB-KW"/>
</dbReference>
<evidence type="ECO:0000313" key="5">
    <source>
        <dbReference type="EMBL" id="ACN17711.1"/>
    </source>
</evidence>
<dbReference type="Gene3D" id="2.40.100.10">
    <property type="entry name" value="Cyclophilin-like"/>
    <property type="match status" value="1"/>
</dbReference>
<dbReference type="STRING" id="177437.HRM2_46550"/>
<evidence type="ECO:0000259" key="4">
    <source>
        <dbReference type="SMART" id="SM00797"/>
    </source>
</evidence>
<name>C0QGD2_DESAH</name>
<dbReference type="PANTHER" id="PTHR43309:SF5">
    <property type="entry name" value="5-OXOPROLINASE SUBUNIT C"/>
    <property type="match status" value="1"/>
</dbReference>